<dbReference type="AlphaFoldDB" id="A0A4Q0PKF1"/>
<organism evidence="1 2">
    <name type="scientific">Leeuwenhoekiella marinoflava</name>
    <dbReference type="NCBI Taxonomy" id="988"/>
    <lineage>
        <taxon>Bacteria</taxon>
        <taxon>Pseudomonadati</taxon>
        <taxon>Bacteroidota</taxon>
        <taxon>Flavobacteriia</taxon>
        <taxon>Flavobacteriales</taxon>
        <taxon>Flavobacteriaceae</taxon>
        <taxon>Leeuwenhoekiella</taxon>
    </lineage>
</organism>
<reference evidence="1 2" key="1">
    <citation type="submission" date="2018-07" db="EMBL/GenBank/DDBJ databases">
        <title>Leeuwenhoekiella genomics.</title>
        <authorList>
            <person name="Tahon G."/>
            <person name="Willems A."/>
        </authorList>
    </citation>
    <scope>NUCLEOTIDE SEQUENCE [LARGE SCALE GENOMIC DNA]</scope>
    <source>
        <strain evidence="1 2">LMG 1345</strain>
    </source>
</reference>
<name>A0A4Q0PKF1_9FLAO</name>
<gene>
    <name evidence="1" type="ORF">DSL99_2441</name>
</gene>
<comment type="caution">
    <text evidence="1">The sequence shown here is derived from an EMBL/GenBank/DDBJ whole genome shotgun (WGS) entry which is preliminary data.</text>
</comment>
<evidence type="ECO:0000313" key="2">
    <source>
        <dbReference type="Proteomes" id="UP000290608"/>
    </source>
</evidence>
<accession>A0A4Q0PKF1</accession>
<protein>
    <submittedName>
        <fullName evidence="1">Uncharacterized protein</fullName>
    </submittedName>
</protein>
<dbReference type="Proteomes" id="UP000290608">
    <property type="component" value="Unassembled WGS sequence"/>
</dbReference>
<proteinExistence type="predicted"/>
<dbReference type="EMBL" id="QOVL01000011">
    <property type="protein sequence ID" value="RXG28440.1"/>
    <property type="molecule type" value="Genomic_DNA"/>
</dbReference>
<sequence>MHMDKLSKYEVYIISALAHGATIIQTRKVLRHYKLRPYSESSIDKKLSELRKRYQCKTTFQLIYKLRNRVETMDLEEVLK</sequence>
<evidence type="ECO:0000313" key="1">
    <source>
        <dbReference type="EMBL" id="RXG28440.1"/>
    </source>
</evidence>